<dbReference type="PANTHER" id="PTHR23339">
    <property type="entry name" value="TYROSINE SPECIFIC PROTEIN PHOSPHATASE AND DUAL SPECIFICITY PROTEIN PHOSPHATASE"/>
    <property type="match status" value="1"/>
</dbReference>
<evidence type="ECO:0000259" key="8">
    <source>
        <dbReference type="PROSITE" id="PS50054"/>
    </source>
</evidence>
<sequence>MFVNLLRTRQRGGAGLASRDVIERTAASSVEPSVEETRGRVNVCEELEDALAQPEVTLPWMEPALWSALQRHADLLSHLRLEHYAEIIPDTLYLVPWSVRSRVGHRSKGTAARLLADETTDDAGRLRAPPALMALFALASASVQAPVHDAPEKAVLSRSASSRNHGRATGRGRQLAGMLCSFQDELSYEPFCTDFGPYNLAQTMRFVNRIESVVNELRLWRERTDGVLVSRDPDNVDTMSPRRRQTSMSDRGRSTRESALGRADPAPQTTPSQPIGLILCTDDPEAVTNAAVLVGAYRVLYHGDTPEQAYAKLQRLQDLFIHFRDASAGPESSFPLSVFDCISAWHRAAQKCHFFCPDTFDIDAYEYLECVQHGDLNWIVPGKLLAFAGPSSSLESSDGVPVCHPEHYVPLFQRFGVTAVVRLNRRRYDARIFRQAGFRHFDLYFADGGCPDLGIVQRFLDICRHEPGAIAVHCKAGLGRTGTLMCCALMHQHGFTATEAIAWCRLSRPGSVIGAQQHFLVQIEPRLRGMMGDSPTVPPRPMSRLGASPSWEKIPHQRNVSESKEPSIDAHALETPVRQRRNSARLVSTAKTPAMDQCMAVTSPPETPQKRSRRLVENDSEEMSEISQVLNDVRLVASRRALLPLETWIPPPVNGHHIVIRTGRGVRTRSQSASAASTGASMPESWRDDAVRTVGSRSQTTEGFRRGGACRRRLSDDTLSNPLRSDHDPSIPADVERDMVLACSRNRKDRSMEMETPILRPIPRLSRYRRRATSTSVSETASPASAACVSCSFSIDPGVV</sequence>
<dbReference type="GO" id="GO:0004725">
    <property type="term" value="F:protein tyrosine phosphatase activity"/>
    <property type="evidence" value="ECO:0007669"/>
    <property type="project" value="UniProtKB-EC"/>
</dbReference>
<dbReference type="InterPro" id="IPR029260">
    <property type="entry name" value="DSPn"/>
</dbReference>
<evidence type="ECO:0000256" key="4">
    <source>
        <dbReference type="ARBA" id="ARBA00022801"/>
    </source>
</evidence>
<evidence type="ECO:0000313" key="10">
    <source>
        <dbReference type="EMBL" id="KAF6002141.1"/>
    </source>
</evidence>
<reference evidence="10 11" key="1">
    <citation type="journal article" date="2020" name="J. Phycol.">
        <title>Comparative genome analysis reveals Cyanidiococcus gen. nov., a new extremophilic red algal genus sister to Cyanidioschyzon (Cyanidioschyzonaceae, Rhodophyta).</title>
        <authorList>
            <person name="Liu S.-L."/>
            <person name="Chiang Y.-R."/>
            <person name="Yoon H.S."/>
            <person name="Fu H.-Y."/>
        </authorList>
    </citation>
    <scope>NUCLEOTIDE SEQUENCE [LARGE SCALE GENOMIC DNA]</scope>
    <source>
        <strain evidence="10 11">THAL066</strain>
    </source>
</reference>
<dbReference type="FunFam" id="3.90.190.10:FF:000006">
    <property type="entry name" value="Dual specificity protein phosphatase CDC14B"/>
    <property type="match status" value="1"/>
</dbReference>
<dbReference type="Gene3D" id="3.90.190.10">
    <property type="entry name" value="Protein tyrosine phosphatase superfamily"/>
    <property type="match status" value="2"/>
</dbReference>
<feature type="compositionally biased region" description="Low complexity" evidence="7">
    <location>
        <begin position="670"/>
        <end position="681"/>
    </location>
</feature>
<dbReference type="InterPro" id="IPR000340">
    <property type="entry name" value="Dual-sp_phosphatase_cat-dom"/>
</dbReference>
<gene>
    <name evidence="10" type="primary">CDC14A</name>
    <name evidence="10" type="ORF">F1559_001261</name>
</gene>
<comment type="similarity">
    <text evidence="1">Belongs to the protein-tyrosine phosphatase family. Non-receptor class CDC14 subfamily.</text>
</comment>
<feature type="region of interest" description="Disordered" evidence="7">
    <location>
        <begin position="230"/>
        <end position="273"/>
    </location>
</feature>
<dbReference type="InterPro" id="IPR003595">
    <property type="entry name" value="Tyr_Pase_cat"/>
</dbReference>
<dbReference type="Pfam" id="PF14671">
    <property type="entry name" value="DSPn"/>
    <property type="match status" value="2"/>
</dbReference>
<keyword evidence="6" id="KW-0131">Cell cycle</keyword>
<proteinExistence type="inferred from homology"/>
<dbReference type="SMART" id="SM00195">
    <property type="entry name" value="DSPc"/>
    <property type="match status" value="1"/>
</dbReference>
<dbReference type="Pfam" id="PF00782">
    <property type="entry name" value="DSPc"/>
    <property type="match status" value="1"/>
</dbReference>
<evidence type="ECO:0000313" key="11">
    <source>
        <dbReference type="Proteomes" id="UP000530660"/>
    </source>
</evidence>
<dbReference type="GO" id="GO:0051301">
    <property type="term" value="P:cell division"/>
    <property type="evidence" value="ECO:0007669"/>
    <property type="project" value="UniProtKB-KW"/>
</dbReference>
<feature type="domain" description="Tyrosine specific protein phosphatases" evidence="9">
    <location>
        <begin position="457"/>
        <end position="519"/>
    </location>
</feature>
<dbReference type="InterPro" id="IPR000387">
    <property type="entry name" value="Tyr_Pase_dom"/>
</dbReference>
<dbReference type="EMBL" id="VWRR01000011">
    <property type="protein sequence ID" value="KAF6002141.1"/>
    <property type="molecule type" value="Genomic_DNA"/>
</dbReference>
<feature type="region of interest" description="Disordered" evidence="7">
    <location>
        <begin position="535"/>
        <end position="624"/>
    </location>
</feature>
<dbReference type="PROSITE" id="PS50056">
    <property type="entry name" value="TYR_PHOSPHATASE_2"/>
    <property type="match status" value="1"/>
</dbReference>
<dbReference type="AlphaFoldDB" id="A0A7J7IIJ7"/>
<evidence type="ECO:0000256" key="1">
    <source>
        <dbReference type="ARBA" id="ARBA00007315"/>
    </source>
</evidence>
<dbReference type="EC" id="3.1.3.48" evidence="2"/>
<feature type="compositionally biased region" description="Basic and acidic residues" evidence="7">
    <location>
        <begin position="724"/>
        <end position="735"/>
    </location>
</feature>
<evidence type="ECO:0000256" key="6">
    <source>
        <dbReference type="ARBA" id="ARBA00023306"/>
    </source>
</evidence>
<keyword evidence="11" id="KW-1185">Reference proteome</keyword>
<dbReference type="SUPFAM" id="SSF52799">
    <property type="entry name" value="(Phosphotyrosine protein) phosphatases II"/>
    <property type="match status" value="2"/>
</dbReference>
<accession>A0A7J7IIJ7</accession>
<evidence type="ECO:0000256" key="2">
    <source>
        <dbReference type="ARBA" id="ARBA00013064"/>
    </source>
</evidence>
<dbReference type="CDD" id="cd14499">
    <property type="entry name" value="CDC14_C"/>
    <property type="match status" value="1"/>
</dbReference>
<dbReference type="InterPro" id="IPR050561">
    <property type="entry name" value="PTP"/>
</dbReference>
<evidence type="ECO:0000259" key="9">
    <source>
        <dbReference type="PROSITE" id="PS50056"/>
    </source>
</evidence>
<dbReference type="InterPro" id="IPR016130">
    <property type="entry name" value="Tyr_Pase_AS"/>
</dbReference>
<dbReference type="Proteomes" id="UP000530660">
    <property type="component" value="Unassembled WGS sequence"/>
</dbReference>
<feature type="compositionally biased region" description="Basic and acidic residues" evidence="7">
    <location>
        <begin position="553"/>
        <end position="572"/>
    </location>
</feature>
<dbReference type="InterPro" id="IPR020422">
    <property type="entry name" value="TYR_PHOSPHATASE_DUAL_dom"/>
</dbReference>
<evidence type="ECO:0000256" key="7">
    <source>
        <dbReference type="SAM" id="MobiDB-lite"/>
    </source>
</evidence>
<keyword evidence="4" id="KW-0378">Hydrolase</keyword>
<dbReference type="PROSITE" id="PS00383">
    <property type="entry name" value="TYR_PHOSPHATASE_1"/>
    <property type="match status" value="1"/>
</dbReference>
<dbReference type="CDD" id="cd17657">
    <property type="entry name" value="CDC14_N"/>
    <property type="match status" value="1"/>
</dbReference>
<dbReference type="SMART" id="SM00404">
    <property type="entry name" value="PTPc_motif"/>
    <property type="match status" value="1"/>
</dbReference>
<dbReference type="PROSITE" id="PS50054">
    <property type="entry name" value="TYR_PHOSPHATASE_DUAL"/>
    <property type="match status" value="1"/>
</dbReference>
<keyword evidence="3" id="KW-0132">Cell division</keyword>
<evidence type="ECO:0000256" key="5">
    <source>
        <dbReference type="ARBA" id="ARBA00022912"/>
    </source>
</evidence>
<dbReference type="InterPro" id="IPR029021">
    <property type="entry name" value="Prot-tyrosine_phosphatase-like"/>
</dbReference>
<keyword evidence="5" id="KW-0904">Protein phosphatase</keyword>
<organism evidence="10 11">
    <name type="scientific">Cyanidiococcus yangmingshanensis</name>
    <dbReference type="NCBI Taxonomy" id="2690220"/>
    <lineage>
        <taxon>Eukaryota</taxon>
        <taxon>Rhodophyta</taxon>
        <taxon>Bangiophyceae</taxon>
        <taxon>Cyanidiales</taxon>
        <taxon>Cyanidiaceae</taxon>
        <taxon>Cyanidiococcus</taxon>
    </lineage>
</organism>
<feature type="domain" description="Tyrosine-protein phosphatase" evidence="8">
    <location>
        <begin position="374"/>
        <end position="532"/>
    </location>
</feature>
<feature type="region of interest" description="Disordered" evidence="7">
    <location>
        <begin position="665"/>
        <end position="735"/>
    </location>
</feature>
<protein>
    <recommendedName>
        <fullName evidence="2">protein-tyrosine-phosphatase</fullName>
        <ecNumber evidence="2">3.1.3.48</ecNumber>
    </recommendedName>
</protein>
<evidence type="ECO:0000256" key="3">
    <source>
        <dbReference type="ARBA" id="ARBA00022618"/>
    </source>
</evidence>
<dbReference type="OrthoDB" id="3729at2759"/>
<comment type="caution">
    <text evidence="10">The sequence shown here is derived from an EMBL/GenBank/DDBJ whole genome shotgun (WGS) entry which is preliminary data.</text>
</comment>
<dbReference type="InterPro" id="IPR044506">
    <property type="entry name" value="CDC14_C"/>
</dbReference>
<name>A0A7J7IIJ7_9RHOD</name>